<evidence type="ECO:0000256" key="5">
    <source>
        <dbReference type="ARBA" id="ARBA00023136"/>
    </source>
</evidence>
<evidence type="ECO:0000256" key="2">
    <source>
        <dbReference type="ARBA" id="ARBA00022475"/>
    </source>
</evidence>
<accession>A0A543BTH2</accession>
<keyword evidence="5 7" id="KW-0472">Membrane</keyword>
<organism evidence="8 9">
    <name type="scientific">Actinoallomurus bryophytorum</name>
    <dbReference type="NCBI Taxonomy" id="1490222"/>
    <lineage>
        <taxon>Bacteria</taxon>
        <taxon>Bacillati</taxon>
        <taxon>Actinomycetota</taxon>
        <taxon>Actinomycetes</taxon>
        <taxon>Streptosporangiales</taxon>
        <taxon>Thermomonosporaceae</taxon>
        <taxon>Actinoallomurus</taxon>
    </lineage>
</organism>
<dbReference type="AlphaFoldDB" id="A0A543BTH2"/>
<feature type="region of interest" description="Disordered" evidence="6">
    <location>
        <begin position="98"/>
        <end position="124"/>
    </location>
</feature>
<comment type="subcellular location">
    <subcellularLocation>
        <location evidence="1">Cell membrane</location>
        <topology evidence="1">Multi-pass membrane protein</topology>
    </subcellularLocation>
</comment>
<dbReference type="Pfam" id="PF01810">
    <property type="entry name" value="LysE"/>
    <property type="match status" value="1"/>
</dbReference>
<keyword evidence="9" id="KW-1185">Reference proteome</keyword>
<dbReference type="PANTHER" id="PTHR30086">
    <property type="entry name" value="ARGININE EXPORTER PROTEIN ARGO"/>
    <property type="match status" value="1"/>
</dbReference>
<dbReference type="Proteomes" id="UP000316096">
    <property type="component" value="Unassembled WGS sequence"/>
</dbReference>
<evidence type="ECO:0000256" key="1">
    <source>
        <dbReference type="ARBA" id="ARBA00004651"/>
    </source>
</evidence>
<name>A0A543BTH2_9ACTN</name>
<feature type="transmembrane region" description="Helical" evidence="7">
    <location>
        <begin position="235"/>
        <end position="256"/>
    </location>
</feature>
<feature type="transmembrane region" description="Helical" evidence="7">
    <location>
        <begin position="50"/>
        <end position="68"/>
    </location>
</feature>
<keyword evidence="3 7" id="KW-0812">Transmembrane</keyword>
<reference evidence="8 9" key="1">
    <citation type="submission" date="2019-06" db="EMBL/GenBank/DDBJ databases">
        <title>Sequencing the genomes of 1000 actinobacteria strains.</title>
        <authorList>
            <person name="Klenk H.-P."/>
        </authorList>
    </citation>
    <scope>NUCLEOTIDE SEQUENCE [LARGE SCALE GENOMIC DNA]</scope>
    <source>
        <strain evidence="8 9">DSM 102200</strain>
    </source>
</reference>
<keyword evidence="4 7" id="KW-1133">Transmembrane helix</keyword>
<evidence type="ECO:0000256" key="4">
    <source>
        <dbReference type="ARBA" id="ARBA00022989"/>
    </source>
</evidence>
<evidence type="ECO:0000256" key="6">
    <source>
        <dbReference type="SAM" id="MobiDB-lite"/>
    </source>
</evidence>
<protein>
    <submittedName>
        <fullName evidence="8">LysE type translocator</fullName>
    </submittedName>
</protein>
<evidence type="ECO:0000256" key="7">
    <source>
        <dbReference type="SAM" id="Phobius"/>
    </source>
</evidence>
<feature type="transmembrane region" description="Helical" evidence="7">
    <location>
        <begin position="208"/>
        <end position="229"/>
    </location>
</feature>
<feature type="compositionally biased region" description="Low complexity" evidence="6">
    <location>
        <begin position="100"/>
        <end position="117"/>
    </location>
</feature>
<dbReference type="InterPro" id="IPR001123">
    <property type="entry name" value="LeuE-type"/>
</dbReference>
<evidence type="ECO:0000256" key="3">
    <source>
        <dbReference type="ARBA" id="ARBA00022692"/>
    </source>
</evidence>
<evidence type="ECO:0000313" key="9">
    <source>
        <dbReference type="Proteomes" id="UP000316096"/>
    </source>
</evidence>
<feature type="region of interest" description="Disordered" evidence="6">
    <location>
        <begin position="147"/>
        <end position="173"/>
    </location>
</feature>
<gene>
    <name evidence="8" type="ORF">FB559_8737</name>
</gene>
<sequence length="297" mass="30264">MGMLETLVAFAGAAVIVALVPGPSTAVVVRKSMSSGRRAGVAAMLGNESGVVLWGLSAALGLSALLLASRIAYDTMRIAGAVFLVSMGARSLWRSRRANAEATTPTPASPADAISSAGTVTQTGPSITAEEATTATMADAADLADPAAADGTANAPDAASASDLADTPADDTTAMTTTGVAASTAGTGAAEKVSMPAESRWRAYRLGLLTNLANPKAGVFAVSFLPQFVPDGARVLPVLVVLSLIWALIDMIWYLSLIWLAGRAGRAFARPSVRRRVEQLSGVVLVGLGLRIAAESR</sequence>
<dbReference type="PANTHER" id="PTHR30086:SF20">
    <property type="entry name" value="ARGININE EXPORTER PROTEIN ARGO-RELATED"/>
    <property type="match status" value="1"/>
</dbReference>
<keyword evidence="2" id="KW-1003">Cell membrane</keyword>
<proteinExistence type="predicted"/>
<dbReference type="GO" id="GO:0015171">
    <property type="term" value="F:amino acid transmembrane transporter activity"/>
    <property type="evidence" value="ECO:0007669"/>
    <property type="project" value="TreeGrafter"/>
</dbReference>
<dbReference type="EMBL" id="VFOZ01000003">
    <property type="protein sequence ID" value="TQL88120.1"/>
    <property type="molecule type" value="Genomic_DNA"/>
</dbReference>
<evidence type="ECO:0000313" key="8">
    <source>
        <dbReference type="EMBL" id="TQL88120.1"/>
    </source>
</evidence>
<dbReference type="GO" id="GO:0005886">
    <property type="term" value="C:plasma membrane"/>
    <property type="evidence" value="ECO:0007669"/>
    <property type="project" value="UniProtKB-SubCell"/>
</dbReference>
<comment type="caution">
    <text evidence="8">The sequence shown here is derived from an EMBL/GenBank/DDBJ whole genome shotgun (WGS) entry which is preliminary data.</text>
</comment>